<evidence type="ECO:0000259" key="10">
    <source>
        <dbReference type="Pfam" id="PF12806"/>
    </source>
</evidence>
<protein>
    <submittedName>
        <fullName evidence="11">Acyl-CoA dehydrogenase</fullName>
    </submittedName>
</protein>
<dbReference type="Gene3D" id="1.10.540.10">
    <property type="entry name" value="Acyl-CoA dehydrogenase/oxidase, N-terminal domain"/>
    <property type="match status" value="1"/>
</dbReference>
<dbReference type="InterPro" id="IPR046373">
    <property type="entry name" value="Acyl-CoA_Oxase/DH_mid-dom_sf"/>
</dbReference>
<proteinExistence type="inferred from homology"/>
<dbReference type="Pfam" id="PF00441">
    <property type="entry name" value="Acyl-CoA_dh_1"/>
    <property type="match status" value="1"/>
</dbReference>
<dbReference type="InterPro" id="IPR037069">
    <property type="entry name" value="AcylCoA_DH/ox_N_sf"/>
</dbReference>
<dbReference type="Pfam" id="PF12806">
    <property type="entry name" value="Acyl-CoA_dh_C"/>
    <property type="match status" value="1"/>
</dbReference>
<evidence type="ECO:0000256" key="4">
    <source>
        <dbReference type="ARBA" id="ARBA00022827"/>
    </source>
</evidence>
<evidence type="ECO:0000256" key="1">
    <source>
        <dbReference type="ARBA" id="ARBA00001974"/>
    </source>
</evidence>
<keyword evidence="12" id="KW-1185">Reference proteome</keyword>
<keyword evidence="4 6" id="KW-0274">FAD</keyword>
<comment type="caution">
    <text evidence="11">The sequence shown here is derived from an EMBL/GenBank/DDBJ whole genome shotgun (WGS) entry which is preliminary data.</text>
</comment>
<evidence type="ECO:0000259" key="8">
    <source>
        <dbReference type="Pfam" id="PF02770"/>
    </source>
</evidence>
<keyword evidence="5 6" id="KW-0560">Oxidoreductase</keyword>
<dbReference type="InterPro" id="IPR052166">
    <property type="entry name" value="Diverse_Acyl-CoA_DH"/>
</dbReference>
<evidence type="ECO:0000313" key="11">
    <source>
        <dbReference type="EMBL" id="GAA0699995.1"/>
    </source>
</evidence>
<dbReference type="InterPro" id="IPR036250">
    <property type="entry name" value="AcylCo_DH-like_C"/>
</dbReference>
<dbReference type="InterPro" id="IPR013786">
    <property type="entry name" value="AcylCoA_DH/ox_N"/>
</dbReference>
<sequence length="592" mass="63882">MSEYKHPLVDAEFILNEVVGFDDLCAENGFDEINSELASVILTEAGKFGTGVLSPLNVIGDTQGVKLTEKGVEETAGFKEAYQQFSEGGWNSLIAEEAYDGQGLPNVLGTAVNEIWQSANMAFALCPLLTQGAVEAIAHHGSDELKQTYLPKMVSGEWTGTMNLTEPDAGTDLAAVKTRAVPNGDHYLITGQKIFITWGDHQMTDNTIHLVLARLPDAPAGVKGISLFVVPKFLLDENGNPGARNDAHCVSVEHKLGIHASPTCVMSYGDNEGAVGYLVGEAHKGLSYMFTMMNCARQAVGVQGVAIAERSYQQALEYAKERLQGTKKDGSRFSIIKFPDVRRMLMQMKAGTEAMRALAFVGGAAVDRAARASDAAVQRKEQARLELLTPIVKGWITELAQELTYLGTQVNGGMGFIEETGSAQHYRDARILTIYEGTTGIQALDLVGRKTLMNKGEALADLLAEIEETVIALEGDANFAEQGKSLREALEAGQQARAWLLENAETDPAAAGSVSVHFMMLFGYLCGGWLMGKAALRAQALMEAGNGDPEYLKAKLVTAQFFSEHLLPRTKSSLETIRKGSASIMALSEDQF</sequence>
<evidence type="ECO:0000256" key="3">
    <source>
        <dbReference type="ARBA" id="ARBA00022630"/>
    </source>
</evidence>
<evidence type="ECO:0000256" key="2">
    <source>
        <dbReference type="ARBA" id="ARBA00009347"/>
    </source>
</evidence>
<accession>A0ABN1IAH0</accession>
<organism evidence="11 12">
    <name type="scientific">Marinobacterium maritimum</name>
    <dbReference type="NCBI Taxonomy" id="500162"/>
    <lineage>
        <taxon>Bacteria</taxon>
        <taxon>Pseudomonadati</taxon>
        <taxon>Pseudomonadota</taxon>
        <taxon>Gammaproteobacteria</taxon>
        <taxon>Oceanospirillales</taxon>
        <taxon>Oceanospirillaceae</taxon>
        <taxon>Marinobacterium</taxon>
    </lineage>
</organism>
<dbReference type="SUPFAM" id="SSF47203">
    <property type="entry name" value="Acyl-CoA dehydrogenase C-terminal domain-like"/>
    <property type="match status" value="1"/>
</dbReference>
<dbReference type="SUPFAM" id="SSF56645">
    <property type="entry name" value="Acyl-CoA dehydrogenase NM domain-like"/>
    <property type="match status" value="1"/>
</dbReference>
<comment type="cofactor">
    <cofactor evidence="1 6">
        <name>FAD</name>
        <dbReference type="ChEBI" id="CHEBI:57692"/>
    </cofactor>
</comment>
<dbReference type="Pfam" id="PF02771">
    <property type="entry name" value="Acyl-CoA_dh_N"/>
    <property type="match status" value="1"/>
</dbReference>
<feature type="domain" description="Acetyl-CoA dehydrogenase-like C-terminal" evidence="10">
    <location>
        <begin position="462"/>
        <end position="587"/>
    </location>
</feature>
<dbReference type="InterPro" id="IPR006091">
    <property type="entry name" value="Acyl-CoA_Oxase/DH_mid-dom"/>
</dbReference>
<dbReference type="Gene3D" id="1.20.140.10">
    <property type="entry name" value="Butyryl-CoA Dehydrogenase, subunit A, domain 3"/>
    <property type="match status" value="1"/>
</dbReference>
<feature type="domain" description="Acyl-CoA dehydrogenase/oxidase N-terminal" evidence="9">
    <location>
        <begin position="74"/>
        <end position="157"/>
    </location>
</feature>
<reference evidence="11 12" key="1">
    <citation type="journal article" date="2019" name="Int. J. Syst. Evol. Microbiol.">
        <title>The Global Catalogue of Microorganisms (GCM) 10K type strain sequencing project: providing services to taxonomists for standard genome sequencing and annotation.</title>
        <authorList>
            <consortium name="The Broad Institute Genomics Platform"/>
            <consortium name="The Broad Institute Genome Sequencing Center for Infectious Disease"/>
            <person name="Wu L."/>
            <person name="Ma J."/>
        </authorList>
    </citation>
    <scope>NUCLEOTIDE SEQUENCE [LARGE SCALE GENOMIC DNA]</scope>
    <source>
        <strain evidence="11 12">JCM 15134</strain>
    </source>
</reference>
<dbReference type="EMBL" id="BAAAET010000005">
    <property type="protein sequence ID" value="GAA0699995.1"/>
    <property type="molecule type" value="Genomic_DNA"/>
</dbReference>
<feature type="domain" description="Acyl-CoA dehydrogenase/oxidase C-terminal" evidence="7">
    <location>
        <begin position="284"/>
        <end position="445"/>
    </location>
</feature>
<comment type="similarity">
    <text evidence="2 6">Belongs to the acyl-CoA dehydrogenase family.</text>
</comment>
<dbReference type="Pfam" id="PF02770">
    <property type="entry name" value="Acyl-CoA_dh_M"/>
    <property type="match status" value="1"/>
</dbReference>
<evidence type="ECO:0000313" key="12">
    <source>
        <dbReference type="Proteomes" id="UP001499915"/>
    </source>
</evidence>
<evidence type="ECO:0000259" key="7">
    <source>
        <dbReference type="Pfam" id="PF00441"/>
    </source>
</evidence>
<evidence type="ECO:0000256" key="5">
    <source>
        <dbReference type="ARBA" id="ARBA00023002"/>
    </source>
</evidence>
<dbReference type="PANTHER" id="PTHR42803:SF1">
    <property type="entry name" value="BROAD-SPECIFICITY LINEAR ACYL-COA DEHYDROGENASE FADE5"/>
    <property type="match status" value="1"/>
</dbReference>
<dbReference type="InterPro" id="IPR009075">
    <property type="entry name" value="AcylCo_DH/oxidase_C"/>
</dbReference>
<name>A0ABN1IAH0_9GAMM</name>
<gene>
    <name evidence="11" type="ORF">GCM10009104_31060</name>
</gene>
<dbReference type="InterPro" id="IPR009100">
    <property type="entry name" value="AcylCoA_DH/oxidase_NM_dom_sf"/>
</dbReference>
<dbReference type="PANTHER" id="PTHR42803">
    <property type="entry name" value="ACYL-COA DEHYDROGENASE"/>
    <property type="match status" value="1"/>
</dbReference>
<dbReference type="Gene3D" id="2.40.110.10">
    <property type="entry name" value="Butyryl-CoA Dehydrogenase, subunit A, domain 2"/>
    <property type="match status" value="1"/>
</dbReference>
<evidence type="ECO:0000256" key="6">
    <source>
        <dbReference type="RuleBase" id="RU362125"/>
    </source>
</evidence>
<keyword evidence="3 6" id="KW-0285">Flavoprotein</keyword>
<dbReference type="InterPro" id="IPR025878">
    <property type="entry name" value="Acyl-CoA_dh-like_C_dom"/>
</dbReference>
<feature type="domain" description="Acyl-CoA oxidase/dehydrogenase middle" evidence="8">
    <location>
        <begin position="162"/>
        <end position="266"/>
    </location>
</feature>
<dbReference type="Proteomes" id="UP001499915">
    <property type="component" value="Unassembled WGS sequence"/>
</dbReference>
<evidence type="ECO:0000259" key="9">
    <source>
        <dbReference type="Pfam" id="PF02771"/>
    </source>
</evidence>
<dbReference type="RefSeq" id="WP_343808053.1">
    <property type="nucleotide sequence ID" value="NZ_BAAAET010000005.1"/>
</dbReference>